<protein>
    <recommendedName>
        <fullName evidence="3">DUF8176 domain-containing protein</fullName>
    </recommendedName>
</protein>
<dbReference type="Pfam" id="PF26527">
    <property type="entry name" value="DUF8176"/>
    <property type="match status" value="1"/>
</dbReference>
<dbReference type="EMBL" id="CP078145">
    <property type="protein sequence ID" value="QXN89333.1"/>
    <property type="molecule type" value="Genomic_DNA"/>
</dbReference>
<feature type="region of interest" description="Disordered" evidence="1">
    <location>
        <begin position="16"/>
        <end position="119"/>
    </location>
</feature>
<keyword evidence="2" id="KW-0472">Membrane</keyword>
<feature type="region of interest" description="Disordered" evidence="1">
    <location>
        <begin position="182"/>
        <end position="208"/>
    </location>
</feature>
<name>A0ABX8RI80_NOCIO</name>
<evidence type="ECO:0000259" key="3">
    <source>
        <dbReference type="Pfam" id="PF26527"/>
    </source>
</evidence>
<evidence type="ECO:0000313" key="4">
    <source>
        <dbReference type="EMBL" id="QXN89333.1"/>
    </source>
</evidence>
<evidence type="ECO:0000256" key="2">
    <source>
        <dbReference type="SAM" id="Phobius"/>
    </source>
</evidence>
<dbReference type="InterPro" id="IPR058489">
    <property type="entry name" value="DUF8176"/>
</dbReference>
<feature type="transmembrane region" description="Helical" evidence="2">
    <location>
        <begin position="129"/>
        <end position="151"/>
    </location>
</feature>
<gene>
    <name evidence="4" type="ORF">KV110_27875</name>
</gene>
<feature type="compositionally biased region" description="Acidic residues" evidence="1">
    <location>
        <begin position="95"/>
        <end position="105"/>
    </location>
</feature>
<reference evidence="4 5" key="1">
    <citation type="submission" date="2021-07" db="EMBL/GenBank/DDBJ databases">
        <title>Whole Genome Sequence of Nocardia Iowensis.</title>
        <authorList>
            <person name="Lamm A."/>
            <person name="Collins-Fairclough A.M."/>
            <person name="Bunk B."/>
            <person name="Sproer C."/>
        </authorList>
    </citation>
    <scope>NUCLEOTIDE SEQUENCE [LARGE SCALE GENOMIC DNA]</scope>
    <source>
        <strain evidence="4 5">NRRL 5646</strain>
    </source>
</reference>
<feature type="domain" description="DUF8176" evidence="3">
    <location>
        <begin position="203"/>
        <end position="322"/>
    </location>
</feature>
<evidence type="ECO:0000313" key="5">
    <source>
        <dbReference type="Proteomes" id="UP000694257"/>
    </source>
</evidence>
<evidence type="ECO:0000256" key="1">
    <source>
        <dbReference type="SAM" id="MobiDB-lite"/>
    </source>
</evidence>
<dbReference type="Proteomes" id="UP000694257">
    <property type="component" value="Chromosome"/>
</dbReference>
<organism evidence="4 5">
    <name type="scientific">Nocardia iowensis</name>
    <dbReference type="NCBI Taxonomy" id="204891"/>
    <lineage>
        <taxon>Bacteria</taxon>
        <taxon>Bacillati</taxon>
        <taxon>Actinomycetota</taxon>
        <taxon>Actinomycetes</taxon>
        <taxon>Mycobacteriales</taxon>
        <taxon>Nocardiaceae</taxon>
        <taxon>Nocardia</taxon>
    </lineage>
</organism>
<keyword evidence="2" id="KW-0812">Transmembrane</keyword>
<proteinExistence type="predicted"/>
<keyword evidence="5" id="KW-1185">Reference proteome</keyword>
<sequence>MLKSYKELSRWYSALEPETAPVPPGEASSVHLDDAGPARYPHYIRDEPPPEDVPADLPAQRAEFTGGWSDWVGRAPGPDDDYTPRDADLVRFPWPDDDDYDDQLDEPPTRSSSALRQEARARRSRRGRVFVVLVIAVLLLGAAAAGVLFLLNSSSTRAAEPRVPASTWSASVQFTAGSAQAGVSTDGLRGRSQAGVTTHGLRDACPTERDESIVRGAEQGGTASGPDAILAFQYAYYVERSGERVRQAVAPDAAVSPAATIQRGIDTIPAGTTHCVRIVTIADNRYSVEVTEYRPGGAPATYNKQTVTTAVIDGRTLITGIAAG</sequence>
<dbReference type="RefSeq" id="WP_218470209.1">
    <property type="nucleotide sequence ID" value="NZ_BAABJN010000003.1"/>
</dbReference>
<keyword evidence="2" id="KW-1133">Transmembrane helix</keyword>
<accession>A0ABX8RI80</accession>